<keyword evidence="2" id="KW-0378">Hydrolase</keyword>
<dbReference type="InterPro" id="IPR006680">
    <property type="entry name" value="Amidohydro-rel"/>
</dbReference>
<reference evidence="2 3" key="1">
    <citation type="submission" date="2019-07" db="EMBL/GenBank/DDBJ databases">
        <title>Qingshengfaniella alkalisoli gen. nov., sp. nov., isolated from saline soil.</title>
        <authorList>
            <person name="Xu L."/>
            <person name="Huang X.-X."/>
            <person name="Sun J.-Q."/>
        </authorList>
    </citation>
    <scope>NUCLEOTIDE SEQUENCE [LARGE SCALE GENOMIC DNA]</scope>
    <source>
        <strain evidence="2 3">DSM 27279</strain>
    </source>
</reference>
<evidence type="ECO:0000313" key="3">
    <source>
        <dbReference type="Proteomes" id="UP000318405"/>
    </source>
</evidence>
<dbReference type="SUPFAM" id="SSF51556">
    <property type="entry name" value="Metallo-dependent hydrolases"/>
    <property type="match status" value="1"/>
</dbReference>
<sequence>MAASSTSGMTGLARAVDSHAHVFDLARFPFHPSSGFSLLANEPGTARQYAAVLDSHGFSHALLINPLGGYGVDNRNMMQILAESAGRFKGVAVVPHDIAEAELDALVAGGVVGIRFNLSFPASPSLFGAGGQRLLALARERGLFAQVHYHEEAHILEAVPVLRRAGLPLVFDHCGRPHLERGLAQPGFQALLELGREGAHVKLSAPFRYSKAGWPYEDVDDYVRALVDACTLERCVWGSDWPFLRAGTRVDYGPELHPVSRWFPDPADRRRLLWDNPSRLFGFR</sequence>
<accession>A0A556ALP8</accession>
<dbReference type="Proteomes" id="UP000318405">
    <property type="component" value="Unassembled WGS sequence"/>
</dbReference>
<dbReference type="PANTHER" id="PTHR35563:SF2">
    <property type="entry name" value="BARREL METAL-DEPENDENT HYDROLASE, PUTATIVE (AFU_ORTHOLOGUE AFUA_1G16240)-RELATED"/>
    <property type="match status" value="1"/>
</dbReference>
<proteinExistence type="predicted"/>
<protein>
    <submittedName>
        <fullName evidence="2">Amidohydrolase family protein</fullName>
    </submittedName>
</protein>
<dbReference type="RefSeq" id="WP_143948721.1">
    <property type="nucleotide sequence ID" value="NZ_BAABMB010000006.1"/>
</dbReference>
<dbReference type="InterPro" id="IPR032466">
    <property type="entry name" value="Metal_Hydrolase"/>
</dbReference>
<name>A0A556ALP8_9BURK</name>
<dbReference type="PANTHER" id="PTHR35563">
    <property type="entry name" value="BARREL METAL-DEPENDENT HYDROLASE, PUTATIVE (AFU_ORTHOLOGUE AFUA_1G16240)-RELATED"/>
    <property type="match status" value="1"/>
</dbReference>
<evidence type="ECO:0000259" key="1">
    <source>
        <dbReference type="Pfam" id="PF04909"/>
    </source>
</evidence>
<feature type="domain" description="Amidohydrolase-related" evidence="1">
    <location>
        <begin position="16"/>
        <end position="283"/>
    </location>
</feature>
<dbReference type="Gene3D" id="3.20.20.140">
    <property type="entry name" value="Metal-dependent hydrolases"/>
    <property type="match status" value="1"/>
</dbReference>
<organism evidence="2 3">
    <name type="scientific">Verticiella sediminum</name>
    <dbReference type="NCBI Taxonomy" id="1247510"/>
    <lineage>
        <taxon>Bacteria</taxon>
        <taxon>Pseudomonadati</taxon>
        <taxon>Pseudomonadota</taxon>
        <taxon>Betaproteobacteria</taxon>
        <taxon>Burkholderiales</taxon>
        <taxon>Alcaligenaceae</taxon>
        <taxon>Verticiella</taxon>
    </lineage>
</organism>
<dbReference type="OrthoDB" id="9787654at2"/>
<dbReference type="GO" id="GO:0016787">
    <property type="term" value="F:hydrolase activity"/>
    <property type="evidence" value="ECO:0007669"/>
    <property type="project" value="UniProtKB-KW"/>
</dbReference>
<keyword evidence="3" id="KW-1185">Reference proteome</keyword>
<comment type="caution">
    <text evidence="2">The sequence shown here is derived from an EMBL/GenBank/DDBJ whole genome shotgun (WGS) entry which is preliminary data.</text>
</comment>
<dbReference type="InterPro" id="IPR052358">
    <property type="entry name" value="Aro_Compnd_Degr_Hydrolases"/>
</dbReference>
<evidence type="ECO:0000313" key="2">
    <source>
        <dbReference type="EMBL" id="TSH93820.1"/>
    </source>
</evidence>
<dbReference type="Pfam" id="PF04909">
    <property type="entry name" value="Amidohydro_2"/>
    <property type="match status" value="1"/>
</dbReference>
<gene>
    <name evidence="2" type="ORF">FOZ76_13085</name>
</gene>
<dbReference type="AlphaFoldDB" id="A0A556ALP8"/>
<dbReference type="EMBL" id="VLTJ01000026">
    <property type="protein sequence ID" value="TSH93820.1"/>
    <property type="molecule type" value="Genomic_DNA"/>
</dbReference>